<protein>
    <submittedName>
        <fullName evidence="2">Uncharacterized protein</fullName>
    </submittedName>
</protein>
<keyword evidence="3" id="KW-1185">Reference proteome</keyword>
<proteinExistence type="predicted"/>
<evidence type="ECO:0000256" key="1">
    <source>
        <dbReference type="SAM" id="MobiDB-lite"/>
    </source>
</evidence>
<dbReference type="EMBL" id="BTGU01000017">
    <property type="protein sequence ID" value="GMN43780.1"/>
    <property type="molecule type" value="Genomic_DNA"/>
</dbReference>
<dbReference type="InterPro" id="IPR042460">
    <property type="entry name" value="DCN1-like_PONY"/>
</dbReference>
<accession>A0AA88D467</accession>
<evidence type="ECO:0000313" key="3">
    <source>
        <dbReference type="Proteomes" id="UP001187192"/>
    </source>
</evidence>
<dbReference type="Proteomes" id="UP001187192">
    <property type="component" value="Unassembled WGS sequence"/>
</dbReference>
<feature type="region of interest" description="Disordered" evidence="1">
    <location>
        <begin position="1"/>
        <end position="24"/>
    </location>
</feature>
<dbReference type="AlphaFoldDB" id="A0AA88D467"/>
<name>A0AA88D467_FICCA</name>
<comment type="caution">
    <text evidence="2">The sequence shown here is derived from an EMBL/GenBank/DDBJ whole genome shotgun (WGS) entry which is preliminary data.</text>
</comment>
<dbReference type="Gene3D" id="1.10.238.200">
    <property type="entry name" value="Cullin, PONY binding domain"/>
    <property type="match status" value="1"/>
</dbReference>
<gene>
    <name evidence="2" type="ORF">TIFTF001_012980</name>
</gene>
<evidence type="ECO:0000313" key="2">
    <source>
        <dbReference type="EMBL" id="GMN43780.1"/>
    </source>
</evidence>
<sequence>MGAGMGELPPPSPSTRAGEEGHGKTKWVDVSREALAQLPQLADSTVEKAFSAWKKVAWRFRLLNQWCEFVEKNHRHDISEETRRQVIAFSWCVHEILEGFDPAGLKSFPGLKKLSLEELDKDDLGSLPTIFPDSSNPNPMMSFKRSRLTSYKTINREDENMENDSMESVDIVVL</sequence>
<reference evidence="2" key="1">
    <citation type="submission" date="2023-07" db="EMBL/GenBank/DDBJ databases">
        <title>draft genome sequence of fig (Ficus carica).</title>
        <authorList>
            <person name="Takahashi T."/>
            <person name="Nishimura K."/>
        </authorList>
    </citation>
    <scope>NUCLEOTIDE SEQUENCE</scope>
</reference>
<organism evidence="2 3">
    <name type="scientific">Ficus carica</name>
    <name type="common">Common fig</name>
    <dbReference type="NCBI Taxonomy" id="3494"/>
    <lineage>
        <taxon>Eukaryota</taxon>
        <taxon>Viridiplantae</taxon>
        <taxon>Streptophyta</taxon>
        <taxon>Embryophyta</taxon>
        <taxon>Tracheophyta</taxon>
        <taxon>Spermatophyta</taxon>
        <taxon>Magnoliopsida</taxon>
        <taxon>eudicotyledons</taxon>
        <taxon>Gunneridae</taxon>
        <taxon>Pentapetalae</taxon>
        <taxon>rosids</taxon>
        <taxon>fabids</taxon>
        <taxon>Rosales</taxon>
        <taxon>Moraceae</taxon>
        <taxon>Ficeae</taxon>
        <taxon>Ficus</taxon>
    </lineage>
</organism>